<sequence>MSCSGHKQCKRPQTPARPPPSGATRTSS</sequence>
<evidence type="ECO:0000313" key="2">
    <source>
        <dbReference type="EMBL" id="JAH67026.1"/>
    </source>
</evidence>
<protein>
    <submittedName>
        <fullName evidence="2">Uncharacterized protein</fullName>
    </submittedName>
</protein>
<dbReference type="EMBL" id="GBXM01041551">
    <property type="protein sequence ID" value="JAH67026.1"/>
    <property type="molecule type" value="Transcribed_RNA"/>
</dbReference>
<proteinExistence type="predicted"/>
<reference evidence="2" key="2">
    <citation type="journal article" date="2015" name="Fish Shellfish Immunol.">
        <title>Early steps in the European eel (Anguilla anguilla)-Vibrio vulnificus interaction in the gills: Role of the RtxA13 toxin.</title>
        <authorList>
            <person name="Callol A."/>
            <person name="Pajuelo D."/>
            <person name="Ebbesson L."/>
            <person name="Teles M."/>
            <person name="MacKenzie S."/>
            <person name="Amaro C."/>
        </authorList>
    </citation>
    <scope>NUCLEOTIDE SEQUENCE</scope>
</reference>
<dbReference type="AlphaFoldDB" id="A0A0E9UMP6"/>
<name>A0A0E9UMP6_ANGAN</name>
<organism evidence="2">
    <name type="scientific">Anguilla anguilla</name>
    <name type="common">European freshwater eel</name>
    <name type="synonym">Muraena anguilla</name>
    <dbReference type="NCBI Taxonomy" id="7936"/>
    <lineage>
        <taxon>Eukaryota</taxon>
        <taxon>Metazoa</taxon>
        <taxon>Chordata</taxon>
        <taxon>Craniata</taxon>
        <taxon>Vertebrata</taxon>
        <taxon>Euteleostomi</taxon>
        <taxon>Actinopterygii</taxon>
        <taxon>Neopterygii</taxon>
        <taxon>Teleostei</taxon>
        <taxon>Anguilliformes</taxon>
        <taxon>Anguillidae</taxon>
        <taxon>Anguilla</taxon>
    </lineage>
</organism>
<feature type="region of interest" description="Disordered" evidence="1">
    <location>
        <begin position="1"/>
        <end position="28"/>
    </location>
</feature>
<reference evidence="2" key="1">
    <citation type="submission" date="2014-11" db="EMBL/GenBank/DDBJ databases">
        <authorList>
            <person name="Amaro Gonzalez C."/>
        </authorList>
    </citation>
    <scope>NUCLEOTIDE SEQUENCE</scope>
</reference>
<evidence type="ECO:0000256" key="1">
    <source>
        <dbReference type="SAM" id="MobiDB-lite"/>
    </source>
</evidence>
<accession>A0A0E9UMP6</accession>